<accession>A0A9P4H0Z2</accession>
<dbReference type="Proteomes" id="UP000799777">
    <property type="component" value="Unassembled WGS sequence"/>
</dbReference>
<dbReference type="EMBL" id="ML978255">
    <property type="protein sequence ID" value="KAF2025841.1"/>
    <property type="molecule type" value="Genomic_DNA"/>
</dbReference>
<feature type="non-terminal residue" evidence="4">
    <location>
        <position position="613"/>
    </location>
</feature>
<feature type="region of interest" description="Disordered" evidence="2">
    <location>
        <begin position="39"/>
        <end position="65"/>
    </location>
</feature>
<dbReference type="SMART" id="SM00906">
    <property type="entry name" value="Fungal_trans"/>
    <property type="match status" value="1"/>
</dbReference>
<dbReference type="GO" id="GO:0008270">
    <property type="term" value="F:zinc ion binding"/>
    <property type="evidence" value="ECO:0007669"/>
    <property type="project" value="InterPro"/>
</dbReference>
<dbReference type="PANTHER" id="PTHR47654:SF5">
    <property type="entry name" value="TRANSCRIPTION FACTOR DOMAIN-CONTAINING PROTEIN"/>
    <property type="match status" value="1"/>
</dbReference>
<feature type="region of interest" description="Disordered" evidence="2">
    <location>
        <begin position="374"/>
        <end position="395"/>
    </location>
</feature>
<sequence length="613" mass="68996">LLHDISSSLDEQTRSRVAHTLKEVENDIPALTIPALVSTHDKRRRASTYDEPDSESHILDEDQVSASVGLNENMDVLEDDFLSDERAAGSGFMGRNAQIQWMRTLQRKLDQPGREPSEPPHAPPGGSNEAFLQRSEALRERRKHSALELPLADYDFYLNDTEVDISVSDLEALPSAGRAMFLLQIYRTHVQNPFRILDEAFLNEVSISFQDYGSRFPATWKGVLNLVFAIATRFLLLNESEHRGHDRDHFEYVSRAMHYLNLTQFSTLVSNADLLIIQATGLLSFYYLAIGHVNRAWYTVGIALRHAQAAGLHLRNEDPSISQTRKRTMAQIWWALHSIECILTSITGRPRITAHQNCTVPNLAIPAEDSSLDAQRAPTRVPAPASGPSSAGRPLKISKATGTINSADLFVHGWIRLDNIQHKIFSRLYSARIAVHSWKYMQTEISSLNSELETWALQELPHGPIPTVSDTEPPLEREVILLYMYYQSAKICITRPCLCRLDRRIKGQSEVSAKFNQRTAEACVKAAQDITSLLPDSPNSRWLSGRGPWWCAVHIIMQAITVLLIELAQATLPLTSEPSELTACVQKLELWLQVMKNHDGVAHRAYNVVRNLL</sequence>
<reference evidence="4" key="1">
    <citation type="journal article" date="2020" name="Stud. Mycol.">
        <title>101 Dothideomycetes genomes: a test case for predicting lifestyles and emergence of pathogens.</title>
        <authorList>
            <person name="Haridas S."/>
            <person name="Albert R."/>
            <person name="Binder M."/>
            <person name="Bloem J."/>
            <person name="Labutti K."/>
            <person name="Salamov A."/>
            <person name="Andreopoulos B."/>
            <person name="Baker S."/>
            <person name="Barry K."/>
            <person name="Bills G."/>
            <person name="Bluhm B."/>
            <person name="Cannon C."/>
            <person name="Castanera R."/>
            <person name="Culley D."/>
            <person name="Daum C."/>
            <person name="Ezra D."/>
            <person name="Gonzalez J."/>
            <person name="Henrissat B."/>
            <person name="Kuo A."/>
            <person name="Liang C."/>
            <person name="Lipzen A."/>
            <person name="Lutzoni F."/>
            <person name="Magnuson J."/>
            <person name="Mondo S."/>
            <person name="Nolan M."/>
            <person name="Ohm R."/>
            <person name="Pangilinan J."/>
            <person name="Park H.-J."/>
            <person name="Ramirez L."/>
            <person name="Alfaro M."/>
            <person name="Sun H."/>
            <person name="Tritt A."/>
            <person name="Yoshinaga Y."/>
            <person name="Zwiers L.-H."/>
            <person name="Turgeon B."/>
            <person name="Goodwin S."/>
            <person name="Spatafora J."/>
            <person name="Crous P."/>
            <person name="Grigoriev I."/>
        </authorList>
    </citation>
    <scope>NUCLEOTIDE SEQUENCE</scope>
    <source>
        <strain evidence="4">CBS 110217</strain>
    </source>
</reference>
<comment type="caution">
    <text evidence="4">The sequence shown here is derived from an EMBL/GenBank/DDBJ whole genome shotgun (WGS) entry which is preliminary data.</text>
</comment>
<dbReference type="InterPro" id="IPR053230">
    <property type="entry name" value="Trans_reg_galc"/>
</dbReference>
<feature type="domain" description="Xylanolytic transcriptional activator regulatory" evidence="3">
    <location>
        <begin position="296"/>
        <end position="368"/>
    </location>
</feature>
<dbReference type="CDD" id="cd12148">
    <property type="entry name" value="fungal_TF_MHR"/>
    <property type="match status" value="1"/>
</dbReference>
<evidence type="ECO:0000256" key="1">
    <source>
        <dbReference type="ARBA" id="ARBA00023242"/>
    </source>
</evidence>
<evidence type="ECO:0000313" key="5">
    <source>
        <dbReference type="Proteomes" id="UP000799777"/>
    </source>
</evidence>
<feature type="compositionally biased region" description="Basic and acidic residues" evidence="2">
    <location>
        <begin position="108"/>
        <end position="118"/>
    </location>
</feature>
<dbReference type="Pfam" id="PF04082">
    <property type="entry name" value="Fungal_trans"/>
    <property type="match status" value="1"/>
</dbReference>
<protein>
    <recommendedName>
        <fullName evidence="3">Xylanolytic transcriptional activator regulatory domain-containing protein</fullName>
    </recommendedName>
</protein>
<feature type="region of interest" description="Disordered" evidence="2">
    <location>
        <begin position="108"/>
        <end position="129"/>
    </location>
</feature>
<dbReference type="InterPro" id="IPR007219">
    <property type="entry name" value="XnlR_reg_dom"/>
</dbReference>
<keyword evidence="5" id="KW-1185">Reference proteome</keyword>
<feature type="non-terminal residue" evidence="4">
    <location>
        <position position="1"/>
    </location>
</feature>
<proteinExistence type="predicted"/>
<dbReference type="AlphaFoldDB" id="A0A9P4H0Z2"/>
<dbReference type="OrthoDB" id="5296287at2759"/>
<gene>
    <name evidence="4" type="ORF">EK21DRAFT_20389</name>
</gene>
<dbReference type="GO" id="GO:0006351">
    <property type="term" value="P:DNA-templated transcription"/>
    <property type="evidence" value="ECO:0007669"/>
    <property type="project" value="InterPro"/>
</dbReference>
<evidence type="ECO:0000313" key="4">
    <source>
        <dbReference type="EMBL" id="KAF2025841.1"/>
    </source>
</evidence>
<name>A0A9P4H0Z2_9PLEO</name>
<evidence type="ECO:0000259" key="3">
    <source>
        <dbReference type="SMART" id="SM00906"/>
    </source>
</evidence>
<dbReference type="PANTHER" id="PTHR47654">
    <property type="entry name" value="ZN(II)2CYS6 TRANSCRIPTION FACTOR (EUROFUNG)-RELATED"/>
    <property type="match status" value="1"/>
</dbReference>
<keyword evidence="1" id="KW-0539">Nucleus</keyword>
<evidence type="ECO:0000256" key="2">
    <source>
        <dbReference type="SAM" id="MobiDB-lite"/>
    </source>
</evidence>
<dbReference type="GO" id="GO:0003677">
    <property type="term" value="F:DNA binding"/>
    <property type="evidence" value="ECO:0007669"/>
    <property type="project" value="InterPro"/>
</dbReference>
<organism evidence="4 5">
    <name type="scientific">Setomelanomma holmii</name>
    <dbReference type="NCBI Taxonomy" id="210430"/>
    <lineage>
        <taxon>Eukaryota</taxon>
        <taxon>Fungi</taxon>
        <taxon>Dikarya</taxon>
        <taxon>Ascomycota</taxon>
        <taxon>Pezizomycotina</taxon>
        <taxon>Dothideomycetes</taxon>
        <taxon>Pleosporomycetidae</taxon>
        <taxon>Pleosporales</taxon>
        <taxon>Pleosporineae</taxon>
        <taxon>Phaeosphaeriaceae</taxon>
        <taxon>Setomelanomma</taxon>
    </lineage>
</organism>